<organism evidence="1 2">
    <name type="scientific">Parahalioglobus pacificus</name>
    <dbReference type="NCBI Taxonomy" id="930806"/>
    <lineage>
        <taxon>Bacteria</taxon>
        <taxon>Pseudomonadati</taxon>
        <taxon>Pseudomonadota</taxon>
        <taxon>Gammaproteobacteria</taxon>
        <taxon>Cellvibrionales</taxon>
        <taxon>Halieaceae</taxon>
        <taxon>Parahalioglobus</taxon>
    </lineage>
</organism>
<evidence type="ECO:0000313" key="2">
    <source>
        <dbReference type="Proteomes" id="UP000644693"/>
    </source>
</evidence>
<reference evidence="1" key="2">
    <citation type="submission" date="2020-09" db="EMBL/GenBank/DDBJ databases">
        <authorList>
            <person name="Sun Q."/>
            <person name="Kim S."/>
        </authorList>
    </citation>
    <scope>NUCLEOTIDE SEQUENCE</scope>
    <source>
        <strain evidence="1">KCTC 23430</strain>
    </source>
</reference>
<gene>
    <name evidence="1" type="ORF">GCM10007053_16010</name>
</gene>
<protein>
    <submittedName>
        <fullName evidence="1">Uncharacterized protein</fullName>
    </submittedName>
</protein>
<dbReference type="RefSeq" id="WP_189476950.1">
    <property type="nucleotide sequence ID" value="NZ_BMYM01000001.1"/>
</dbReference>
<accession>A0A919CKD0</accession>
<keyword evidence="2" id="KW-1185">Reference proteome</keyword>
<dbReference type="AlphaFoldDB" id="A0A919CKD0"/>
<comment type="caution">
    <text evidence="1">The sequence shown here is derived from an EMBL/GenBank/DDBJ whole genome shotgun (WGS) entry which is preliminary data.</text>
</comment>
<name>A0A919CKD0_9GAMM</name>
<dbReference type="EMBL" id="BMYM01000001">
    <property type="protein sequence ID" value="GHD32177.1"/>
    <property type="molecule type" value="Genomic_DNA"/>
</dbReference>
<sequence length="153" mass="17328">MLSSTNTIAPNVLRTPQLSSGGQLLLWSMRQWVASIRQGRCAGCDLRAPYNDLDCIRAISELHEMMCVLSRSARRAIDIYQPAELVISRDERTLLQIVATACPYSLRYSTRRAMEGLLHGDGRELLEAARQYREDIERVGLNVEGWGELRVVH</sequence>
<evidence type="ECO:0000313" key="1">
    <source>
        <dbReference type="EMBL" id="GHD32177.1"/>
    </source>
</evidence>
<dbReference type="Proteomes" id="UP000644693">
    <property type="component" value="Unassembled WGS sequence"/>
</dbReference>
<reference evidence="1" key="1">
    <citation type="journal article" date="2014" name="Int. J. Syst. Evol. Microbiol.">
        <title>Complete genome sequence of Corynebacterium casei LMG S-19264T (=DSM 44701T), isolated from a smear-ripened cheese.</title>
        <authorList>
            <consortium name="US DOE Joint Genome Institute (JGI-PGF)"/>
            <person name="Walter F."/>
            <person name="Albersmeier A."/>
            <person name="Kalinowski J."/>
            <person name="Ruckert C."/>
        </authorList>
    </citation>
    <scope>NUCLEOTIDE SEQUENCE</scope>
    <source>
        <strain evidence="1">KCTC 23430</strain>
    </source>
</reference>
<proteinExistence type="predicted"/>